<dbReference type="InterPro" id="IPR003912">
    <property type="entry name" value="Protea_act_rcpt"/>
</dbReference>
<feature type="chain" id="PRO_5044680876" description="Proteinase-activated receptor 1" evidence="19">
    <location>
        <begin position="24"/>
        <end position="465"/>
    </location>
</feature>
<evidence type="ECO:0000259" key="20">
    <source>
        <dbReference type="PROSITE" id="PS50262"/>
    </source>
</evidence>
<feature type="disulfide bond" evidence="16">
    <location>
        <begin position="231"/>
        <end position="310"/>
    </location>
</feature>
<feature type="domain" description="G-protein coupled receptors family 1 profile" evidence="20">
    <location>
        <begin position="175"/>
        <end position="426"/>
    </location>
</feature>
<keyword evidence="8 17" id="KW-0297">G-protein coupled receptor</keyword>
<accession>A0A8C5Q5A1</accession>
<evidence type="ECO:0000256" key="13">
    <source>
        <dbReference type="ARBA" id="ARBA00023180"/>
    </source>
</evidence>
<dbReference type="PRINTS" id="PR00237">
    <property type="entry name" value="GPCRRHODOPSN"/>
</dbReference>
<dbReference type="PANTHER" id="PTHR24232">
    <property type="entry name" value="G-PROTEIN COUPLED RECEPTOR"/>
    <property type="match status" value="1"/>
</dbReference>
<dbReference type="GO" id="GO:0030194">
    <property type="term" value="P:positive regulation of blood coagulation"/>
    <property type="evidence" value="ECO:0007669"/>
    <property type="project" value="TreeGrafter"/>
</dbReference>
<organism evidence="21 22">
    <name type="scientific">Leptobrachium leishanense</name>
    <name type="common">Leishan spiny toad</name>
    <dbReference type="NCBI Taxonomy" id="445787"/>
    <lineage>
        <taxon>Eukaryota</taxon>
        <taxon>Metazoa</taxon>
        <taxon>Chordata</taxon>
        <taxon>Craniata</taxon>
        <taxon>Vertebrata</taxon>
        <taxon>Euteleostomi</taxon>
        <taxon>Amphibia</taxon>
        <taxon>Batrachia</taxon>
        <taxon>Anura</taxon>
        <taxon>Pelobatoidea</taxon>
        <taxon>Megophryidae</taxon>
        <taxon>Leptobrachium</taxon>
    </lineage>
</organism>
<dbReference type="InterPro" id="IPR000276">
    <property type="entry name" value="GPCR_Rhodpsn"/>
</dbReference>
<evidence type="ECO:0000256" key="6">
    <source>
        <dbReference type="ARBA" id="ARBA00022729"/>
    </source>
</evidence>
<evidence type="ECO:0000256" key="11">
    <source>
        <dbReference type="ARBA" id="ARBA00023157"/>
    </source>
</evidence>
<protein>
    <recommendedName>
        <fullName evidence="2">Proteinase-activated receptor 1</fullName>
    </recommendedName>
    <alternativeName>
        <fullName evidence="15">Thrombin receptor</fullName>
    </alternativeName>
</protein>
<evidence type="ECO:0000256" key="10">
    <source>
        <dbReference type="ARBA" id="ARBA00023136"/>
    </source>
</evidence>
<keyword evidence="13" id="KW-0325">Glycoprotein</keyword>
<dbReference type="OrthoDB" id="8881832at2759"/>
<evidence type="ECO:0000256" key="15">
    <source>
        <dbReference type="ARBA" id="ARBA00031780"/>
    </source>
</evidence>
<feature type="transmembrane region" description="Helical" evidence="18">
    <location>
        <begin position="194"/>
        <end position="213"/>
    </location>
</feature>
<feature type="transmembrane region" description="Helical" evidence="18">
    <location>
        <begin position="405"/>
        <end position="429"/>
    </location>
</feature>
<feature type="signal peptide" evidence="19">
    <location>
        <begin position="1"/>
        <end position="23"/>
    </location>
</feature>
<evidence type="ECO:0000256" key="1">
    <source>
        <dbReference type="ARBA" id="ARBA00004651"/>
    </source>
</evidence>
<evidence type="ECO:0000256" key="12">
    <source>
        <dbReference type="ARBA" id="ARBA00023170"/>
    </source>
</evidence>
<dbReference type="PRINTS" id="PR01428">
    <property type="entry name" value="PROTEASEAR"/>
</dbReference>
<dbReference type="PROSITE" id="PS00237">
    <property type="entry name" value="G_PROTEIN_RECEP_F1_1"/>
    <property type="match status" value="1"/>
</dbReference>
<dbReference type="Gene3D" id="1.20.1070.10">
    <property type="entry name" value="Rhodopsin 7-helix transmembrane proteins"/>
    <property type="match status" value="1"/>
</dbReference>
<evidence type="ECO:0000256" key="17">
    <source>
        <dbReference type="RuleBase" id="RU000688"/>
    </source>
</evidence>
<name>A0A8C5Q5A1_9ANUR</name>
<dbReference type="PROSITE" id="PS50262">
    <property type="entry name" value="G_PROTEIN_RECEP_F1_2"/>
    <property type="match status" value="1"/>
</dbReference>
<keyword evidence="9" id="KW-0094">Blood coagulation</keyword>
<feature type="transmembrane region" description="Helical" evidence="18">
    <location>
        <begin position="275"/>
        <end position="295"/>
    </location>
</feature>
<dbReference type="GO" id="GO:0007200">
    <property type="term" value="P:phospholipase C-activating G protein-coupled receptor signaling pathway"/>
    <property type="evidence" value="ECO:0007669"/>
    <property type="project" value="TreeGrafter"/>
</dbReference>
<dbReference type="GO" id="GO:0015057">
    <property type="term" value="F:thrombin-activated receptor activity"/>
    <property type="evidence" value="ECO:0007669"/>
    <property type="project" value="InterPro"/>
</dbReference>
<evidence type="ECO:0000256" key="9">
    <source>
        <dbReference type="ARBA" id="ARBA00023084"/>
    </source>
</evidence>
<comment type="subcellular location">
    <subcellularLocation>
        <location evidence="1">Cell membrane</location>
        <topology evidence="1">Multi-pass membrane protein</topology>
    </subcellularLocation>
</comment>
<dbReference type="AlphaFoldDB" id="A0A8C5Q5A1"/>
<evidence type="ECO:0000256" key="19">
    <source>
        <dbReference type="SAM" id="SignalP"/>
    </source>
</evidence>
<reference evidence="21" key="1">
    <citation type="submission" date="2025-05" db="UniProtKB">
        <authorList>
            <consortium name="Ensembl"/>
        </authorList>
    </citation>
    <scope>IDENTIFICATION</scope>
</reference>
<dbReference type="GO" id="GO:0007596">
    <property type="term" value="P:blood coagulation"/>
    <property type="evidence" value="ECO:0007669"/>
    <property type="project" value="UniProtKB-KW"/>
</dbReference>
<keyword evidence="5" id="KW-0356">Hemostasis</keyword>
<feature type="transmembrane region" description="Helical" evidence="18">
    <location>
        <begin position="323"/>
        <end position="347"/>
    </location>
</feature>
<evidence type="ECO:0000256" key="2">
    <source>
        <dbReference type="ARBA" id="ARBA00019705"/>
    </source>
</evidence>
<dbReference type="PRINTS" id="PR00908">
    <property type="entry name" value="THROMBINR"/>
</dbReference>
<keyword evidence="22" id="KW-1185">Reference proteome</keyword>
<evidence type="ECO:0000256" key="14">
    <source>
        <dbReference type="ARBA" id="ARBA00023224"/>
    </source>
</evidence>
<dbReference type="PANTHER" id="PTHR24232:SF20">
    <property type="entry name" value="PROTEINASE-ACTIVATED RECEPTOR 1"/>
    <property type="match status" value="1"/>
</dbReference>
<keyword evidence="7 18" id="KW-1133">Transmembrane helix</keyword>
<dbReference type="InterPro" id="IPR000935">
    <property type="entry name" value="Thrmbn_rcpt"/>
</dbReference>
<dbReference type="Ensembl" id="ENSLLET00000033875.1">
    <property type="protein sequence ID" value="ENSLLEP00000032615.1"/>
    <property type="gene ID" value="ENSLLEG00000020688.1"/>
</dbReference>
<keyword evidence="10 18" id="KW-0472">Membrane</keyword>
<dbReference type="Ensembl" id="ENSLLET00000033985.1">
    <property type="protein sequence ID" value="ENSLLEP00000032723.1"/>
    <property type="gene ID" value="ENSLLEG00000020688.1"/>
</dbReference>
<dbReference type="FunFam" id="1.20.1070.10:FF:000040">
    <property type="entry name" value="Coagulation factor 2 (thrombin) receptor"/>
    <property type="match status" value="1"/>
</dbReference>
<dbReference type="GO" id="GO:0035025">
    <property type="term" value="P:positive regulation of Rho protein signal transduction"/>
    <property type="evidence" value="ECO:0007669"/>
    <property type="project" value="TreeGrafter"/>
</dbReference>
<keyword evidence="6 19" id="KW-0732">Signal</keyword>
<evidence type="ECO:0000256" key="18">
    <source>
        <dbReference type="SAM" id="Phobius"/>
    </source>
</evidence>
<evidence type="ECO:0000256" key="5">
    <source>
        <dbReference type="ARBA" id="ARBA00022696"/>
    </source>
</evidence>
<evidence type="ECO:0000256" key="8">
    <source>
        <dbReference type="ARBA" id="ARBA00023040"/>
    </source>
</evidence>
<evidence type="ECO:0000256" key="7">
    <source>
        <dbReference type="ARBA" id="ARBA00022989"/>
    </source>
</evidence>
<sequence>MKCWVFIAFYLLSLIFLIHEIRCNNNINGNSSSMLNDIDIPYSNFSGDIYSQLGESGNSSLTESVFGSYPIILQPDSLVVDTPKPVVYIPDPCPGRIMLIEGDYRPFPCCTEIAEDISSPVPICKKFAEDLFYDPKWGSSNIRISELAYHYLTSSWLIKFIPCIYSLVFIISMPLNVMAIIIFLFKMKVRNPAILYMLNLAVADVLFISVLPFKITYHFLGNNWPFSSGMCRFVTAAFYCNMYCSILLMMSISVDRFLGIVFPIHSLSWRTLGRASVVCILVWVMSMASTVPILISEQTMYIPILNITTCHDVLDVEDQQTFYGYYFSSLCLLYFFVPLIFITVSYVGIIHRLRASNIGNGLKKKQAIFLSIIVFCIFTICFGPTNIIFLSHYLNFSGEIKESLYVAHTLCVCVSSISCCLDSFIYFYVSPECRNHVYRLLCRTKAVNLNIKKPLRGARIPMENV</sequence>
<dbReference type="Pfam" id="PF00001">
    <property type="entry name" value="7tm_1"/>
    <property type="match status" value="1"/>
</dbReference>
<evidence type="ECO:0000256" key="16">
    <source>
        <dbReference type="PIRSR" id="PIRSR603912-52"/>
    </source>
</evidence>
<dbReference type="SUPFAM" id="SSF81321">
    <property type="entry name" value="Family A G protein-coupled receptor-like"/>
    <property type="match status" value="1"/>
</dbReference>
<feature type="transmembrane region" description="Helical" evidence="18">
    <location>
        <begin position="164"/>
        <end position="185"/>
    </location>
</feature>
<evidence type="ECO:0000313" key="22">
    <source>
        <dbReference type="Proteomes" id="UP000694569"/>
    </source>
</evidence>
<dbReference type="GeneTree" id="ENSGT01050000244840"/>
<dbReference type="Proteomes" id="UP000694569">
    <property type="component" value="Unplaced"/>
</dbReference>
<comment type="similarity">
    <text evidence="17">Belongs to the G-protein coupled receptor 1 family.</text>
</comment>
<keyword evidence="4 17" id="KW-0812">Transmembrane</keyword>
<keyword evidence="14 17" id="KW-0807">Transducer</keyword>
<dbReference type="InterPro" id="IPR017452">
    <property type="entry name" value="GPCR_Rhodpsn_7TM"/>
</dbReference>
<feature type="transmembrane region" description="Helical" evidence="18">
    <location>
        <begin position="368"/>
        <end position="393"/>
    </location>
</feature>
<keyword evidence="3" id="KW-1003">Cell membrane</keyword>
<evidence type="ECO:0000313" key="21">
    <source>
        <dbReference type="Ensembl" id="ENSLLEP00000032723.1"/>
    </source>
</evidence>
<feature type="transmembrane region" description="Helical" evidence="18">
    <location>
        <begin position="233"/>
        <end position="254"/>
    </location>
</feature>
<dbReference type="GO" id="GO:0005886">
    <property type="term" value="C:plasma membrane"/>
    <property type="evidence" value="ECO:0007669"/>
    <property type="project" value="UniProtKB-SubCell"/>
</dbReference>
<proteinExistence type="inferred from homology"/>
<keyword evidence="11 16" id="KW-1015">Disulfide bond</keyword>
<evidence type="ECO:0000256" key="4">
    <source>
        <dbReference type="ARBA" id="ARBA00022692"/>
    </source>
</evidence>
<keyword evidence="12 17" id="KW-0675">Receptor</keyword>
<evidence type="ECO:0000256" key="3">
    <source>
        <dbReference type="ARBA" id="ARBA00022475"/>
    </source>
</evidence>